<proteinExistence type="predicted"/>
<dbReference type="EMBL" id="SPLM01000113">
    <property type="protein sequence ID" value="TMW57864.1"/>
    <property type="molecule type" value="Genomic_DNA"/>
</dbReference>
<gene>
    <name evidence="2" type="ORF">Poli38472_013338</name>
</gene>
<accession>A0A8K1C756</accession>
<name>A0A8K1C756_PYTOL</name>
<feature type="transmembrane region" description="Helical" evidence="1">
    <location>
        <begin position="315"/>
        <end position="334"/>
    </location>
</feature>
<reference evidence="2" key="1">
    <citation type="submission" date="2019-03" db="EMBL/GenBank/DDBJ databases">
        <title>Long read genome sequence of the mycoparasitic Pythium oligandrum ATCC 38472 isolated from sugarbeet rhizosphere.</title>
        <authorList>
            <person name="Gaulin E."/>
        </authorList>
    </citation>
    <scope>NUCLEOTIDE SEQUENCE</scope>
    <source>
        <strain evidence="2">ATCC 38472_TT</strain>
    </source>
</reference>
<feature type="transmembrane region" description="Helical" evidence="1">
    <location>
        <begin position="91"/>
        <end position="114"/>
    </location>
</feature>
<feature type="transmembrane region" description="Helical" evidence="1">
    <location>
        <begin position="28"/>
        <end position="47"/>
    </location>
</feature>
<dbReference type="Proteomes" id="UP000794436">
    <property type="component" value="Unassembled WGS sequence"/>
</dbReference>
<evidence type="ECO:0000256" key="1">
    <source>
        <dbReference type="SAM" id="Phobius"/>
    </source>
</evidence>
<keyword evidence="1" id="KW-0812">Transmembrane</keyword>
<sequence length="705" mass="80598">MPLVLIVNYSLLQYLVFFYLSRQHERRIQMLFFIGILGVICVIPFANNDNELVMHLNDVSESCCVLTFLLQITIIGYDVNKKLKLRSVKWLTYLAELLIIINLASVLFSISVTFNSSVVSSGMQALLPNICENVTLVFIFAFRFYYVIMSRGRRDLLKNRKIEFTWYLLFATHEMPFVALESVSGLSWDFVQALYHRVTLAGCLFVTAHGKLRNRGSESSVAYKSRFSSVPRLEKHATPLKLRRVSIAYVASITIVGHDMNKKIKFRTIQLLTQMAEWLTAVKIFVAILSITCAFCPDFVDPATEELIPTITDNFTQLFLFIFRVYCLAASHGWRGMIQSRKAELFCVWLPGRPEWKSMADASKTTVMADCLGCRLTGTATLLGLSTYFMVERSKLPRRDLGQRRWLLACSAAFAVADWSSFTPERMNTAARQVFLPLVLMVNYSLLQYLVFFYRERRYERRIQLLLFIGLLGVICVIPFANPDDDLVMRLNDVSESCCVLTFLVQITIIGYDVNKKLKLRSVKWLTYLAEGLIAIDLGAVILSFVVLFFPSAVPSDLHELIPNICENATLVFIFAFRFYYVVMSRGWRDILMNRKTEFVWYLLFSTHEMPFGFLDSASGVSWEFVQALYHRITLAGCLFVTARGKLRSRGGSEASVAAGPSRWSTVQRMKSHRTSISNGRTTTTYVIPLNGYVSRRSCSRREVH</sequence>
<keyword evidence="1" id="KW-1133">Transmembrane helix</keyword>
<organism evidence="2 3">
    <name type="scientific">Pythium oligandrum</name>
    <name type="common">Mycoparasitic fungus</name>
    <dbReference type="NCBI Taxonomy" id="41045"/>
    <lineage>
        <taxon>Eukaryota</taxon>
        <taxon>Sar</taxon>
        <taxon>Stramenopiles</taxon>
        <taxon>Oomycota</taxon>
        <taxon>Peronosporomycetes</taxon>
        <taxon>Pythiales</taxon>
        <taxon>Pythiaceae</taxon>
        <taxon>Pythium</taxon>
    </lineage>
</organism>
<feature type="transmembrane region" description="Helical" evidence="1">
    <location>
        <begin position="562"/>
        <end position="583"/>
    </location>
</feature>
<dbReference type="AlphaFoldDB" id="A0A8K1C756"/>
<feature type="transmembrane region" description="Helical" evidence="1">
    <location>
        <begin position="126"/>
        <end position="146"/>
    </location>
</feature>
<feature type="transmembrane region" description="Helical" evidence="1">
    <location>
        <begin position="434"/>
        <end position="453"/>
    </location>
</feature>
<evidence type="ECO:0000313" key="2">
    <source>
        <dbReference type="EMBL" id="TMW57864.1"/>
    </source>
</evidence>
<protein>
    <submittedName>
        <fullName evidence="2">Uncharacterized protein</fullName>
    </submittedName>
</protein>
<dbReference type="OrthoDB" id="91799at2759"/>
<feature type="transmembrane region" description="Helical" evidence="1">
    <location>
        <begin position="526"/>
        <end position="550"/>
    </location>
</feature>
<feature type="transmembrane region" description="Helical" evidence="1">
    <location>
        <begin position="275"/>
        <end position="295"/>
    </location>
</feature>
<evidence type="ECO:0000313" key="3">
    <source>
        <dbReference type="Proteomes" id="UP000794436"/>
    </source>
</evidence>
<comment type="caution">
    <text evidence="2">The sequence shown here is derived from an EMBL/GenBank/DDBJ whole genome shotgun (WGS) entry which is preliminary data.</text>
</comment>
<feature type="transmembrane region" description="Helical" evidence="1">
    <location>
        <begin position="6"/>
        <end position="21"/>
    </location>
</feature>
<keyword evidence="3" id="KW-1185">Reference proteome</keyword>
<feature type="transmembrane region" description="Helical" evidence="1">
    <location>
        <begin position="59"/>
        <end position="79"/>
    </location>
</feature>
<feature type="transmembrane region" description="Helical" evidence="1">
    <location>
        <begin position="465"/>
        <end position="482"/>
    </location>
</feature>
<keyword evidence="1" id="KW-0472">Membrane</keyword>
<feature type="transmembrane region" description="Helical" evidence="1">
    <location>
        <begin position="494"/>
        <end position="514"/>
    </location>
</feature>